<dbReference type="InterPro" id="IPR023230">
    <property type="entry name" value="Glyco_hydro_2_CS"/>
</dbReference>
<dbReference type="InterPro" id="IPR014718">
    <property type="entry name" value="GH-type_carb-bd"/>
</dbReference>
<dbReference type="InterPro" id="IPR013783">
    <property type="entry name" value="Ig-like_fold"/>
</dbReference>
<evidence type="ECO:0000256" key="5">
    <source>
        <dbReference type="ARBA" id="ARBA00022801"/>
    </source>
</evidence>
<protein>
    <recommendedName>
        <fullName evidence="4 8">Beta-galactosidase</fullName>
        <ecNumber evidence="3 8">3.2.1.23</ecNumber>
    </recommendedName>
    <alternativeName>
        <fullName evidence="7 8">Lactase</fullName>
    </alternativeName>
</protein>
<dbReference type="InterPro" id="IPR006102">
    <property type="entry name" value="Ig-like_GH2"/>
</dbReference>
<dbReference type="SUPFAM" id="SSF49303">
    <property type="entry name" value="beta-Galactosidase/glucuronidase domain"/>
    <property type="match status" value="2"/>
</dbReference>
<evidence type="ECO:0000313" key="10">
    <source>
        <dbReference type="EMBL" id="OLU39580.1"/>
    </source>
</evidence>
<dbReference type="RefSeq" id="WP_075819457.1">
    <property type="nucleotide sequence ID" value="NZ_CAPDVV010000028.1"/>
</dbReference>
<dbReference type="Proteomes" id="UP000186341">
    <property type="component" value="Unassembled WGS sequence"/>
</dbReference>
<comment type="caution">
    <text evidence="10">The sequence shown here is derived from an EMBL/GenBank/DDBJ whole genome shotgun (WGS) entry which is preliminary data.</text>
</comment>
<dbReference type="InterPro" id="IPR023232">
    <property type="entry name" value="Glyco_hydro_2_AS"/>
</dbReference>
<dbReference type="PRINTS" id="PR00132">
    <property type="entry name" value="GLHYDRLASE2"/>
</dbReference>
<keyword evidence="5 8" id="KW-0378">Hydrolase</keyword>
<dbReference type="OrthoDB" id="9762066at2"/>
<dbReference type="SMART" id="SM01038">
    <property type="entry name" value="Bgal_small_N"/>
    <property type="match status" value="1"/>
</dbReference>
<dbReference type="InterPro" id="IPR008979">
    <property type="entry name" value="Galactose-bd-like_sf"/>
</dbReference>
<dbReference type="Pfam" id="PF00703">
    <property type="entry name" value="Glyco_hydro_2"/>
    <property type="match status" value="1"/>
</dbReference>
<dbReference type="EMBL" id="MPJW01000132">
    <property type="protein sequence ID" value="OLU39580.1"/>
    <property type="molecule type" value="Genomic_DNA"/>
</dbReference>
<gene>
    <name evidence="10" type="ORF">BO222_06470</name>
</gene>
<dbReference type="Pfam" id="PF02836">
    <property type="entry name" value="Glyco_hydro_2_C"/>
    <property type="match status" value="1"/>
</dbReference>
<evidence type="ECO:0000256" key="1">
    <source>
        <dbReference type="ARBA" id="ARBA00001412"/>
    </source>
</evidence>
<dbReference type="GeneID" id="82202844"/>
<name>A0A1U7NFY8_9FIRM</name>
<keyword evidence="11" id="KW-1185">Reference proteome</keyword>
<dbReference type="Pfam" id="PF02837">
    <property type="entry name" value="Glyco_hydro_2_N"/>
    <property type="match status" value="1"/>
</dbReference>
<dbReference type="PANTHER" id="PTHR46323">
    <property type="entry name" value="BETA-GALACTOSIDASE"/>
    <property type="match status" value="1"/>
</dbReference>
<dbReference type="InterPro" id="IPR017853">
    <property type="entry name" value="GH"/>
</dbReference>
<accession>A0A1U7NFY8</accession>
<dbReference type="InterPro" id="IPR011013">
    <property type="entry name" value="Gal_mutarotase_sf_dom"/>
</dbReference>
<dbReference type="GO" id="GO:0005990">
    <property type="term" value="P:lactose catabolic process"/>
    <property type="evidence" value="ECO:0007669"/>
    <property type="project" value="TreeGrafter"/>
</dbReference>
<dbReference type="SUPFAM" id="SSF74650">
    <property type="entry name" value="Galactose mutarotase-like"/>
    <property type="match status" value="1"/>
</dbReference>
<evidence type="ECO:0000256" key="2">
    <source>
        <dbReference type="ARBA" id="ARBA00007401"/>
    </source>
</evidence>
<evidence type="ECO:0000313" key="11">
    <source>
        <dbReference type="Proteomes" id="UP000186341"/>
    </source>
</evidence>
<dbReference type="Gene3D" id="2.60.120.260">
    <property type="entry name" value="Galactose-binding domain-like"/>
    <property type="match status" value="1"/>
</dbReference>
<evidence type="ECO:0000256" key="8">
    <source>
        <dbReference type="RuleBase" id="RU361154"/>
    </source>
</evidence>
<feature type="domain" description="Beta galactosidase small chain/" evidence="9">
    <location>
        <begin position="717"/>
        <end position="988"/>
    </location>
</feature>
<evidence type="ECO:0000256" key="4">
    <source>
        <dbReference type="ARBA" id="ARBA00013303"/>
    </source>
</evidence>
<organism evidence="10 11">
    <name type="scientific">Ileibacterium valens</name>
    <dbReference type="NCBI Taxonomy" id="1862668"/>
    <lineage>
        <taxon>Bacteria</taxon>
        <taxon>Bacillati</taxon>
        <taxon>Bacillota</taxon>
        <taxon>Erysipelotrichia</taxon>
        <taxon>Erysipelotrichales</taxon>
        <taxon>Erysipelotrichaceae</taxon>
        <taxon>Ileibacterium</taxon>
    </lineage>
</organism>
<dbReference type="InterPro" id="IPR006104">
    <property type="entry name" value="Glyco_hydro_2_N"/>
</dbReference>
<dbReference type="InterPro" id="IPR032312">
    <property type="entry name" value="LacZ_4"/>
</dbReference>
<dbReference type="GO" id="GO:0004565">
    <property type="term" value="F:beta-galactosidase activity"/>
    <property type="evidence" value="ECO:0007669"/>
    <property type="project" value="UniProtKB-EC"/>
</dbReference>
<dbReference type="GO" id="GO:0030246">
    <property type="term" value="F:carbohydrate binding"/>
    <property type="evidence" value="ECO:0007669"/>
    <property type="project" value="InterPro"/>
</dbReference>
<dbReference type="Pfam" id="PF16353">
    <property type="entry name" value="LacZ_4"/>
    <property type="match status" value="1"/>
</dbReference>
<evidence type="ECO:0000259" key="9">
    <source>
        <dbReference type="SMART" id="SM01038"/>
    </source>
</evidence>
<evidence type="ECO:0000256" key="7">
    <source>
        <dbReference type="ARBA" id="ARBA00032230"/>
    </source>
</evidence>
<dbReference type="AlphaFoldDB" id="A0A1U7NFY8"/>
<dbReference type="PROSITE" id="PS00719">
    <property type="entry name" value="GLYCOSYL_HYDROL_F2_1"/>
    <property type="match status" value="1"/>
</dbReference>
<evidence type="ECO:0000256" key="3">
    <source>
        <dbReference type="ARBA" id="ARBA00012756"/>
    </source>
</evidence>
<dbReference type="InterPro" id="IPR004199">
    <property type="entry name" value="B-gal_small/dom_5"/>
</dbReference>
<dbReference type="InterPro" id="IPR050347">
    <property type="entry name" value="Bact_Beta-galactosidase"/>
</dbReference>
<sequence length="1014" mass="116506">MRAEKFDTGWIDNPEVFEVNRLEAVSDHISLIDGRPLVQSLNGDWFYSYASSPDQADPEFYRLDADYHGKPTIHVPGHIQMQNLGQIQYLNTRYPWEGKEKLKLGKVPKKYNPTISYVRYFTLDPDLAGREIHLKFDGAESAMACWINGAFVGYSEDSFTPAVFDVTNYITPGENKLAVQVYQYSTGSWLEDQDFFRFSGLFRDVSLVGYPKLYIKDLKIETQLNPTFNQARVLLRMKPNKEGAHYQVRLFNPKHQKIIEFNTRETYLAMDLTDIELWSAEHPNLYKLEIDVLDENEKLMERVVNRVGLRQVEIIDGVLMLNGERLILRGVNRHEFSAKNGRAITKEEMEEDIKILKANNINAVRTSHYPNHFYWYDLADQYGLYLIDEANLETHGTWAQKDVNNLQTTLPGNHREWRMAVSDRANSMVQRDKNHPSILIWSLGNESGYGDVLLEEADLIRTEDPTRPVHYEGCWMAPKAYNVSDFYSRMYLPANECEEYLLNNPDKPLLLCEYSHAMGNSLGGMSKYTDLEVYPNYAGGFIWDYIDQALNLRRHGKTYLGVGGDFKDRINDGNFSTDGIVYADRTLSPKMQEVRYLYQPFEIVPDRHGVKITNKLAFSNASEYEFRYIEKNEKGDVILDGVLELDLEPGASRKSFIQWKRDEGETIREVQACYKQDTPFARAGDVAAFGQSVEGRYRSMNADLGYMEIVDDQGVIGFHQDGFQALFTEKGMVSLKYDGTEYIEKPASPIFMHAVTDNEIGAGHDYEFAMWHAASVFAKPVDMQVRLDYENHLGQIRYEYKVPSTPETRCYISYSIASPGLIGVDVSFHGKPQFEFIPVFATQFKLPGFLNRVHYYGNGPQENYIDRMEGARLDHYTMKVRENVSHYLRPQEMGNRTGIRYVDVTNRHGKGLKFSMVRKPLEVSVLPYSYEQLQAADHVWELPSSSYTYVRIAGVHMGVGGDDSWQARVHDEFMVDASRNISYSFIISKVDPQGILEVGTEESTENSDEKTDSI</sequence>
<keyword evidence="6 8" id="KW-0326">Glycosidase</keyword>
<dbReference type="EC" id="3.2.1.23" evidence="3 8"/>
<dbReference type="PROSITE" id="PS00608">
    <property type="entry name" value="GLYCOSYL_HYDROL_F2_2"/>
    <property type="match status" value="1"/>
</dbReference>
<dbReference type="GO" id="GO:0009341">
    <property type="term" value="C:beta-galactosidase complex"/>
    <property type="evidence" value="ECO:0007669"/>
    <property type="project" value="InterPro"/>
</dbReference>
<proteinExistence type="inferred from homology"/>
<comment type="catalytic activity">
    <reaction evidence="1 8">
        <text>Hydrolysis of terminal non-reducing beta-D-galactose residues in beta-D-galactosides.</text>
        <dbReference type="EC" id="3.2.1.23"/>
    </reaction>
</comment>
<dbReference type="Gene3D" id="2.60.40.10">
    <property type="entry name" value="Immunoglobulins"/>
    <property type="match status" value="2"/>
</dbReference>
<dbReference type="InterPro" id="IPR006103">
    <property type="entry name" value="Glyco_hydro_2_cat"/>
</dbReference>
<dbReference type="PANTHER" id="PTHR46323:SF2">
    <property type="entry name" value="BETA-GALACTOSIDASE"/>
    <property type="match status" value="1"/>
</dbReference>
<dbReference type="InterPro" id="IPR036156">
    <property type="entry name" value="Beta-gal/glucu_dom_sf"/>
</dbReference>
<dbReference type="SUPFAM" id="SSF49785">
    <property type="entry name" value="Galactose-binding domain-like"/>
    <property type="match status" value="1"/>
</dbReference>
<dbReference type="Gene3D" id="3.20.20.80">
    <property type="entry name" value="Glycosidases"/>
    <property type="match status" value="1"/>
</dbReference>
<comment type="similarity">
    <text evidence="2 8">Belongs to the glycosyl hydrolase 2 family.</text>
</comment>
<dbReference type="Gene3D" id="2.70.98.10">
    <property type="match status" value="1"/>
</dbReference>
<evidence type="ECO:0000256" key="6">
    <source>
        <dbReference type="ARBA" id="ARBA00023295"/>
    </source>
</evidence>
<dbReference type="SUPFAM" id="SSF51445">
    <property type="entry name" value="(Trans)glycosidases"/>
    <property type="match status" value="1"/>
</dbReference>
<dbReference type="Pfam" id="PF02929">
    <property type="entry name" value="Bgal_small_N"/>
    <property type="match status" value="1"/>
</dbReference>
<dbReference type="InterPro" id="IPR006101">
    <property type="entry name" value="Glyco_hydro_2"/>
</dbReference>
<reference evidence="10 11" key="1">
    <citation type="submission" date="2016-11" db="EMBL/GenBank/DDBJ databases">
        <title>Description of two novel members of the family Erysipelotrichaceae: Ileibacterium lipovorans gen. nov., sp. nov. and Dubosiella newyorkensis, gen. nov., sp. nov.</title>
        <authorList>
            <person name="Cox L.M."/>
            <person name="Sohn J."/>
            <person name="Tyrrell K.L."/>
            <person name="Citron D.M."/>
            <person name="Lawson P.A."/>
            <person name="Patel N.B."/>
            <person name="Iizumi T."/>
            <person name="Perez-Perez G.I."/>
            <person name="Goldstein E.J."/>
            <person name="Blaser M.J."/>
        </authorList>
    </citation>
    <scope>NUCLEOTIDE SEQUENCE [LARGE SCALE GENOMIC DNA]</scope>
    <source>
        <strain evidence="10 11">NYU-BL-A3</strain>
    </source>
</reference>